<feature type="compositionally biased region" description="Acidic residues" evidence="10">
    <location>
        <begin position="261"/>
        <end position="279"/>
    </location>
</feature>
<evidence type="ECO:0000313" key="13">
    <source>
        <dbReference type="EMBL" id="GAU29843.1"/>
    </source>
</evidence>
<dbReference type="PROSITE" id="PS50013">
    <property type="entry name" value="CHROMO_2"/>
    <property type="match status" value="1"/>
</dbReference>
<dbReference type="PANTHER" id="PTHR10629:SF42">
    <property type="entry name" value="DNA (CYTOSINE-5)-METHYLTRANSFERASE CMT1-RELATED"/>
    <property type="match status" value="1"/>
</dbReference>
<dbReference type="InterPro" id="IPR001025">
    <property type="entry name" value="BAH_dom"/>
</dbReference>
<dbReference type="GO" id="GO:0003682">
    <property type="term" value="F:chromatin binding"/>
    <property type="evidence" value="ECO:0007669"/>
    <property type="project" value="InterPro"/>
</dbReference>
<dbReference type="Proteomes" id="UP000242715">
    <property type="component" value="Unassembled WGS sequence"/>
</dbReference>
<evidence type="ECO:0000256" key="10">
    <source>
        <dbReference type="SAM" id="MobiDB-lite"/>
    </source>
</evidence>
<evidence type="ECO:0000256" key="7">
    <source>
        <dbReference type="ARBA" id="ARBA00023242"/>
    </source>
</evidence>
<comment type="subcellular location">
    <subcellularLocation>
        <location evidence="1">Nucleus</location>
    </subcellularLocation>
</comment>
<feature type="domain" description="Chromo" evidence="11">
    <location>
        <begin position="282"/>
        <end position="335"/>
    </location>
</feature>
<dbReference type="PRINTS" id="PR00105">
    <property type="entry name" value="C5METTRFRASE"/>
</dbReference>
<keyword evidence="3 9" id="KW-0489">Methyltransferase</keyword>
<organism evidence="13 14">
    <name type="scientific">Trifolium subterraneum</name>
    <name type="common">Subterranean clover</name>
    <dbReference type="NCBI Taxonomy" id="3900"/>
    <lineage>
        <taxon>Eukaryota</taxon>
        <taxon>Viridiplantae</taxon>
        <taxon>Streptophyta</taxon>
        <taxon>Embryophyta</taxon>
        <taxon>Tracheophyta</taxon>
        <taxon>Spermatophyta</taxon>
        <taxon>Magnoliopsida</taxon>
        <taxon>eudicotyledons</taxon>
        <taxon>Gunneridae</taxon>
        <taxon>Pentapetalae</taxon>
        <taxon>rosids</taxon>
        <taxon>fabids</taxon>
        <taxon>Fabales</taxon>
        <taxon>Fabaceae</taxon>
        <taxon>Papilionoideae</taxon>
        <taxon>50 kb inversion clade</taxon>
        <taxon>NPAAA clade</taxon>
        <taxon>Hologalegina</taxon>
        <taxon>IRL clade</taxon>
        <taxon>Trifolieae</taxon>
        <taxon>Trifolium</taxon>
    </lineage>
</organism>
<evidence type="ECO:0000256" key="2">
    <source>
        <dbReference type="ARBA" id="ARBA00011975"/>
    </source>
</evidence>
<dbReference type="GO" id="GO:0005634">
    <property type="term" value="C:nucleus"/>
    <property type="evidence" value="ECO:0007669"/>
    <property type="project" value="UniProtKB-SubCell"/>
</dbReference>
<keyword evidence="7" id="KW-0539">Nucleus</keyword>
<evidence type="ECO:0000256" key="5">
    <source>
        <dbReference type="ARBA" id="ARBA00022691"/>
    </source>
</evidence>
<proteinExistence type="inferred from homology"/>
<dbReference type="Gene3D" id="3.40.50.150">
    <property type="entry name" value="Vaccinia Virus protein VP39"/>
    <property type="match status" value="2"/>
</dbReference>
<dbReference type="Gene3D" id="2.30.30.490">
    <property type="match status" value="1"/>
</dbReference>
<dbReference type="CDD" id="cd18635">
    <property type="entry name" value="CD_CMT3_like"/>
    <property type="match status" value="1"/>
</dbReference>
<dbReference type="GO" id="GO:0003886">
    <property type="term" value="F:DNA (cytosine-5-)-methyltransferase activity"/>
    <property type="evidence" value="ECO:0007669"/>
    <property type="project" value="UniProtKB-EC"/>
</dbReference>
<comment type="catalytic activity">
    <reaction evidence="8">
        <text>a 2'-deoxycytidine in DNA + S-adenosyl-L-methionine = a 5-methyl-2'-deoxycytidine in DNA + S-adenosyl-L-homocysteine + H(+)</text>
        <dbReference type="Rhea" id="RHEA:13681"/>
        <dbReference type="Rhea" id="RHEA-COMP:11369"/>
        <dbReference type="Rhea" id="RHEA-COMP:11370"/>
        <dbReference type="ChEBI" id="CHEBI:15378"/>
        <dbReference type="ChEBI" id="CHEBI:57856"/>
        <dbReference type="ChEBI" id="CHEBI:59789"/>
        <dbReference type="ChEBI" id="CHEBI:85452"/>
        <dbReference type="ChEBI" id="CHEBI:85454"/>
        <dbReference type="EC" id="2.1.1.37"/>
    </reaction>
</comment>
<dbReference type="PROSITE" id="PS51038">
    <property type="entry name" value="BAH"/>
    <property type="match status" value="1"/>
</dbReference>
<dbReference type="InterPro" id="IPR001525">
    <property type="entry name" value="C5_MeTfrase"/>
</dbReference>
<reference evidence="14" key="1">
    <citation type="journal article" date="2017" name="Front. Plant Sci.">
        <title>Climate Clever Clovers: New Paradigm to Reduce the Environmental Footprint of Ruminants by Breeding Low Methanogenic Forages Utilizing Haplotype Variation.</title>
        <authorList>
            <person name="Kaur P."/>
            <person name="Appels R."/>
            <person name="Bayer P.E."/>
            <person name="Keeble-Gagnere G."/>
            <person name="Wang J."/>
            <person name="Hirakawa H."/>
            <person name="Shirasawa K."/>
            <person name="Vercoe P."/>
            <person name="Stefanova K."/>
            <person name="Durmic Z."/>
            <person name="Nichols P."/>
            <person name="Revell C."/>
            <person name="Isobe S.N."/>
            <person name="Edwards D."/>
            <person name="Erskine W."/>
        </authorList>
    </citation>
    <scope>NUCLEOTIDE SEQUENCE [LARGE SCALE GENOMIC DNA]</scope>
    <source>
        <strain evidence="14">cv. Daliak</strain>
    </source>
</reference>
<accession>A0A2Z6MJ44</accession>
<dbReference type="PANTHER" id="PTHR10629">
    <property type="entry name" value="CYTOSINE-SPECIFIC METHYLTRANSFERASE"/>
    <property type="match status" value="1"/>
</dbReference>
<dbReference type="InterPro" id="IPR000953">
    <property type="entry name" value="Chromo/chromo_shadow_dom"/>
</dbReference>
<keyword evidence="14" id="KW-1185">Reference proteome</keyword>
<dbReference type="Pfam" id="PF01426">
    <property type="entry name" value="BAH"/>
    <property type="match status" value="1"/>
</dbReference>
<comment type="similarity">
    <text evidence="9">Belongs to the class I-like SAM-binding methyltransferase superfamily. C5-methyltransferase family.</text>
</comment>
<feature type="region of interest" description="Disordered" evidence="10">
    <location>
        <begin position="258"/>
        <end position="279"/>
    </location>
</feature>
<dbReference type="InterPro" id="IPR023780">
    <property type="entry name" value="Chromo_domain"/>
</dbReference>
<dbReference type="InterPro" id="IPR016197">
    <property type="entry name" value="Chromo-like_dom_sf"/>
</dbReference>
<keyword evidence="4 9" id="KW-0808">Transferase</keyword>
<dbReference type="InterPro" id="IPR050390">
    <property type="entry name" value="C5-Methyltransferase"/>
</dbReference>
<dbReference type="GO" id="GO:0003677">
    <property type="term" value="F:DNA binding"/>
    <property type="evidence" value="ECO:0007669"/>
    <property type="project" value="UniProtKB-KW"/>
</dbReference>
<dbReference type="SMART" id="SM00439">
    <property type="entry name" value="BAH"/>
    <property type="match status" value="1"/>
</dbReference>
<dbReference type="GO" id="GO:0044027">
    <property type="term" value="P:negative regulation of gene expression via chromosomal CpG island methylation"/>
    <property type="evidence" value="ECO:0007669"/>
    <property type="project" value="TreeGrafter"/>
</dbReference>
<dbReference type="InterPro" id="IPR043151">
    <property type="entry name" value="BAH_sf"/>
</dbReference>
<keyword evidence="6" id="KW-0238">DNA-binding</keyword>
<evidence type="ECO:0000256" key="4">
    <source>
        <dbReference type="ARBA" id="ARBA00022679"/>
    </source>
</evidence>
<evidence type="ECO:0000256" key="6">
    <source>
        <dbReference type="ARBA" id="ARBA00023125"/>
    </source>
</evidence>
<dbReference type="FunFam" id="3.90.120.10:FF:000003">
    <property type="entry name" value="DNA (cytosine-5)-methyltransferase 1"/>
    <property type="match status" value="1"/>
</dbReference>
<keyword evidence="5 9" id="KW-0949">S-adenosyl-L-methionine</keyword>
<dbReference type="OrthoDB" id="5376140at2759"/>
<feature type="domain" description="BAH" evidence="12">
    <location>
        <begin position="15"/>
        <end position="134"/>
    </location>
</feature>
<dbReference type="SUPFAM" id="SSF53335">
    <property type="entry name" value="S-adenosyl-L-methionine-dependent methyltransferases"/>
    <property type="match status" value="1"/>
</dbReference>
<name>A0A2Z6MJ44_TRISU</name>
<evidence type="ECO:0000256" key="3">
    <source>
        <dbReference type="ARBA" id="ARBA00022603"/>
    </source>
</evidence>
<dbReference type="EMBL" id="DF973408">
    <property type="protein sequence ID" value="GAU29843.1"/>
    <property type="molecule type" value="Genomic_DNA"/>
</dbReference>
<dbReference type="GO" id="GO:0032259">
    <property type="term" value="P:methylation"/>
    <property type="evidence" value="ECO:0007669"/>
    <property type="project" value="UniProtKB-KW"/>
</dbReference>
<gene>
    <name evidence="13" type="ORF">TSUD_223890</name>
</gene>
<evidence type="ECO:0000259" key="11">
    <source>
        <dbReference type="PROSITE" id="PS50013"/>
    </source>
</evidence>
<dbReference type="PROSITE" id="PS51679">
    <property type="entry name" value="SAM_MT_C5"/>
    <property type="match status" value="1"/>
</dbReference>
<dbReference type="AlphaFoldDB" id="A0A2Z6MJ44"/>
<dbReference type="SUPFAM" id="SSF54160">
    <property type="entry name" value="Chromo domain-like"/>
    <property type="match status" value="1"/>
</dbReference>
<dbReference type="SMART" id="SM00298">
    <property type="entry name" value="CHROMO"/>
    <property type="match status" value="1"/>
</dbReference>
<dbReference type="InterPro" id="IPR029063">
    <property type="entry name" value="SAM-dependent_MTases_sf"/>
</dbReference>
<dbReference type="EC" id="2.1.1.37" evidence="2"/>
<dbReference type="Pfam" id="PF00145">
    <property type="entry name" value="DNA_methylase"/>
    <property type="match status" value="1"/>
</dbReference>
<evidence type="ECO:0000256" key="1">
    <source>
        <dbReference type="ARBA" id="ARBA00004123"/>
    </source>
</evidence>
<dbReference type="Pfam" id="PF00385">
    <property type="entry name" value="Chromo"/>
    <property type="match status" value="1"/>
</dbReference>
<evidence type="ECO:0000256" key="9">
    <source>
        <dbReference type="PROSITE-ProRule" id="PRU01016"/>
    </source>
</evidence>
<evidence type="ECO:0000313" key="14">
    <source>
        <dbReference type="Proteomes" id="UP000242715"/>
    </source>
</evidence>
<feature type="active site" evidence="9">
    <location>
        <position position="360"/>
    </location>
</feature>
<sequence>MKAKFHYREGSVDGILYKLNDTAYVKAEDGKPDYIARIVEFFETSEKELFFTAQWFYRAEDTVIKDHGDLVDNKRVFISDVKDENPLDCLLRKVKIVQVSPNVDLAEKKKKMPSCELYYDMKYTIPYLTFSNIDIENQNVKIESETSTLSSESATNACVAESNVVNGESSQNNGSGKAEWSLLDLYSGCGAMSTGLCFGASISGIKLVTRWAVDINEFACESLKLNHPETQVRNEPAENFLSLIKEWAMLCEEFVFKPPEPEDGGEESDDEEPENQSDSEEFEVEKLLSICYGDPNEAKKPGLYFKVQWKGYDSSYDTWEPIEGVSECKDAMRDFVTQGYKEKLLPLPGQADFICGGPPCQGSYGLPQFRMRVFLWGALPNQKLPAYPLPTHEVVSRAVIPTEFEEITVAYASNEKCQLADAVYLKDALDDLPPVDNDEIQDERSYGTTPRTEFQKYIRLKRDEMVNYSADSQNVPSGMLYDHLPYKLNTDDYERVCQIPKKKGANFRDLPGVLVKGRKVEWDPTVERVLLKSGKPLIPNYAMSFVRGTSTKPFGRLWWDEIVSTVVTRPEPHNQALLHPLQDRVLTVRENARLQGFPDCYQLRGSVKERYIQVGNAVAVPVALALGYTLGLAIQGLSDNTPLTTLPFKYPSCLAQPLAIVEDDDSS</sequence>
<dbReference type="Gene3D" id="3.90.120.10">
    <property type="entry name" value="DNA Methylase, subunit A, domain 2"/>
    <property type="match status" value="1"/>
</dbReference>
<protein>
    <recommendedName>
        <fullName evidence="2">DNA (cytosine-5-)-methyltransferase</fullName>
        <ecNumber evidence="2">2.1.1.37</ecNumber>
    </recommendedName>
</protein>
<evidence type="ECO:0000259" key="12">
    <source>
        <dbReference type="PROSITE" id="PS51038"/>
    </source>
</evidence>
<evidence type="ECO:0000256" key="8">
    <source>
        <dbReference type="ARBA" id="ARBA00047422"/>
    </source>
</evidence>